<gene>
    <name evidence="11" type="ORF">bsdE14_31670</name>
</gene>
<keyword evidence="3" id="KW-0378">Hydrolase</keyword>
<dbReference type="PANTHER" id="PTHR21581">
    <property type="entry name" value="D-ALANYL-D-ALANINE CARBOXYPEPTIDASE"/>
    <property type="match status" value="1"/>
</dbReference>
<name>A0ABQ5N999_9CLOT</name>
<proteinExistence type="inferred from homology"/>
<feature type="transmembrane region" description="Helical" evidence="9">
    <location>
        <begin position="12"/>
        <end position="29"/>
    </location>
</feature>
<keyword evidence="9" id="KW-0472">Membrane</keyword>
<keyword evidence="9" id="KW-1133">Transmembrane helix</keyword>
<dbReference type="Proteomes" id="UP001208567">
    <property type="component" value="Unassembled WGS sequence"/>
</dbReference>
<evidence type="ECO:0000256" key="4">
    <source>
        <dbReference type="ARBA" id="ARBA00022960"/>
    </source>
</evidence>
<reference evidence="11 12" key="1">
    <citation type="journal article" date="2024" name="Int. J. Syst. Evol. Microbiol.">
        <title>Clostridium omnivorum sp. nov., isolated from anoxic soil under the treatment of reductive soil disinfestation.</title>
        <authorList>
            <person name="Ueki A."/>
            <person name="Tonouchi A."/>
            <person name="Kaku N."/>
            <person name="Honma S."/>
            <person name="Ueki K."/>
        </authorList>
    </citation>
    <scope>NUCLEOTIDE SEQUENCE [LARGE SCALE GENOMIC DNA]</scope>
    <source>
        <strain evidence="11 12">E14</strain>
    </source>
</reference>
<evidence type="ECO:0000313" key="11">
    <source>
        <dbReference type="EMBL" id="GLC31757.1"/>
    </source>
</evidence>
<keyword evidence="9" id="KW-0812">Transmembrane</keyword>
<dbReference type="SUPFAM" id="SSF56601">
    <property type="entry name" value="beta-lactamase/transpeptidase-like"/>
    <property type="match status" value="1"/>
</dbReference>
<organism evidence="11 12">
    <name type="scientific">Clostridium omnivorum</name>
    <dbReference type="NCBI Taxonomy" id="1604902"/>
    <lineage>
        <taxon>Bacteria</taxon>
        <taxon>Bacillati</taxon>
        <taxon>Bacillota</taxon>
        <taxon>Clostridia</taxon>
        <taxon>Eubacteriales</taxon>
        <taxon>Clostridiaceae</taxon>
        <taxon>Clostridium</taxon>
    </lineage>
</organism>
<evidence type="ECO:0000256" key="1">
    <source>
        <dbReference type="ARBA" id="ARBA00007164"/>
    </source>
</evidence>
<evidence type="ECO:0000256" key="2">
    <source>
        <dbReference type="ARBA" id="ARBA00022729"/>
    </source>
</evidence>
<dbReference type="RefSeq" id="WP_264851083.1">
    <property type="nucleotide sequence ID" value="NZ_BRXR01000001.1"/>
</dbReference>
<dbReference type="EMBL" id="BRXR01000001">
    <property type="protein sequence ID" value="GLC31757.1"/>
    <property type="molecule type" value="Genomic_DNA"/>
</dbReference>
<evidence type="ECO:0000256" key="6">
    <source>
        <dbReference type="ARBA" id="ARBA00023316"/>
    </source>
</evidence>
<dbReference type="InterPro" id="IPR012338">
    <property type="entry name" value="Beta-lactam/transpept-like"/>
</dbReference>
<dbReference type="Pfam" id="PF00768">
    <property type="entry name" value="Peptidase_S11"/>
    <property type="match status" value="1"/>
</dbReference>
<keyword evidence="5" id="KW-0573">Peptidoglycan synthesis</keyword>
<dbReference type="InterPro" id="IPR018044">
    <property type="entry name" value="Peptidase_S11"/>
</dbReference>
<evidence type="ECO:0000313" key="12">
    <source>
        <dbReference type="Proteomes" id="UP001208567"/>
    </source>
</evidence>
<keyword evidence="4" id="KW-0133">Cell shape</keyword>
<keyword evidence="6" id="KW-0961">Cell wall biogenesis/degradation</keyword>
<feature type="region of interest" description="Disordered" evidence="8">
    <location>
        <begin position="52"/>
        <end position="75"/>
    </location>
</feature>
<protein>
    <submittedName>
        <fullName evidence="11">Peptidase M15</fullName>
    </submittedName>
</protein>
<evidence type="ECO:0000256" key="7">
    <source>
        <dbReference type="RuleBase" id="RU004016"/>
    </source>
</evidence>
<feature type="compositionally biased region" description="Polar residues" evidence="8">
    <location>
        <begin position="52"/>
        <end position="61"/>
    </location>
</feature>
<dbReference type="Gene3D" id="3.40.710.10">
    <property type="entry name" value="DD-peptidase/beta-lactamase superfamily"/>
    <property type="match status" value="1"/>
</dbReference>
<evidence type="ECO:0000256" key="5">
    <source>
        <dbReference type="ARBA" id="ARBA00022984"/>
    </source>
</evidence>
<keyword evidence="2" id="KW-0732">Signal</keyword>
<sequence>MVRKVKNKKAGLRIFTALLLMVVIAAFVYKSIIIPRNQQIFEKEYNDKNSLNSSLKITPNSSDDRTKTVSPSKIEPDPSVSISFDKLSSPNAILIRLKDDKILKQKNSEEKIYPASLTKMMTAIVAIENLPDLNGEIMLTNSAFKGLYKADASMAGFQPGEHVRAIDLLYGVLLPSGAECCIGLADQIAGSEQNFVKMMNQKAAELGMKNTHFENATGLHDKNHYTTVKDLAILLNYALKNDTFREIFTSPRHSTPPTNKHSGGISFNSTMFQELNNQNIIGGEILGGKTGYTDEAGLCLASLAKVGKQEYILISAGAKGDHHSKQYNITDALAVYNSIAK</sequence>
<comment type="similarity">
    <text evidence="1 7">Belongs to the peptidase S11 family.</text>
</comment>
<evidence type="ECO:0000256" key="8">
    <source>
        <dbReference type="SAM" id="MobiDB-lite"/>
    </source>
</evidence>
<accession>A0ABQ5N999</accession>
<keyword evidence="12" id="KW-1185">Reference proteome</keyword>
<dbReference type="PRINTS" id="PR00725">
    <property type="entry name" value="DADACBPTASE1"/>
</dbReference>
<dbReference type="PANTHER" id="PTHR21581:SF6">
    <property type="entry name" value="TRAFFICKING PROTEIN PARTICLE COMPLEX SUBUNIT 12"/>
    <property type="match status" value="1"/>
</dbReference>
<evidence type="ECO:0000256" key="3">
    <source>
        <dbReference type="ARBA" id="ARBA00022801"/>
    </source>
</evidence>
<evidence type="ECO:0000256" key="9">
    <source>
        <dbReference type="SAM" id="Phobius"/>
    </source>
</evidence>
<dbReference type="InterPro" id="IPR001967">
    <property type="entry name" value="Peptidase_S11_N"/>
</dbReference>
<comment type="caution">
    <text evidence="11">The sequence shown here is derived from an EMBL/GenBank/DDBJ whole genome shotgun (WGS) entry which is preliminary data.</text>
</comment>
<feature type="domain" description="Peptidase S11 D-alanyl-D-alanine carboxypeptidase A N-terminal" evidence="10">
    <location>
        <begin position="85"/>
        <end position="319"/>
    </location>
</feature>
<evidence type="ECO:0000259" key="10">
    <source>
        <dbReference type="Pfam" id="PF00768"/>
    </source>
</evidence>